<accession>A0A502C890</accession>
<reference evidence="1 2" key="1">
    <citation type="journal article" date="2019" name="Environ. Microbiol.">
        <title>Species interactions and distinct microbial communities in high Arctic permafrost affected cryosols are associated with the CH4 and CO2 gas fluxes.</title>
        <authorList>
            <person name="Altshuler I."/>
            <person name="Hamel J."/>
            <person name="Turney S."/>
            <person name="Magnuson E."/>
            <person name="Levesque R."/>
            <person name="Greer C."/>
            <person name="Whyte L.G."/>
        </authorList>
    </citation>
    <scope>NUCLEOTIDE SEQUENCE [LARGE SCALE GENOMIC DNA]</scope>
    <source>
        <strain evidence="1 2">S13Y</strain>
    </source>
</reference>
<dbReference type="RefSeq" id="WP_140652610.1">
    <property type="nucleotide sequence ID" value="NZ_RCZB01000001.1"/>
</dbReference>
<sequence length="124" mass="14212">MNHHKLPAKKPVNHVDWSDPHLESLLRKTESWKLDNRGVYPVQEVQIHIGWGAAAGKPALLVWERDQAMVLETCFTLPHGEHVRVDSHLGDSIRTVWGVVIEGREGHRAEDRANGVHVYWLHVR</sequence>
<name>A0A502C890_9GAMM</name>
<organism evidence="1 2">
    <name type="scientific">Rhodanobacter glycinis</name>
    <dbReference type="NCBI Taxonomy" id="582702"/>
    <lineage>
        <taxon>Bacteria</taxon>
        <taxon>Pseudomonadati</taxon>
        <taxon>Pseudomonadota</taxon>
        <taxon>Gammaproteobacteria</taxon>
        <taxon>Lysobacterales</taxon>
        <taxon>Rhodanobacteraceae</taxon>
        <taxon>Rhodanobacter</taxon>
    </lineage>
</organism>
<proteinExistence type="predicted"/>
<keyword evidence="2" id="KW-1185">Reference proteome</keyword>
<dbReference type="OrthoDB" id="5959362at2"/>
<dbReference type="EMBL" id="RCZO01000006">
    <property type="protein sequence ID" value="TPG08189.1"/>
    <property type="molecule type" value="Genomic_DNA"/>
</dbReference>
<protein>
    <submittedName>
        <fullName evidence="1">Uncharacterized protein</fullName>
    </submittedName>
</protein>
<dbReference type="AlphaFoldDB" id="A0A502C890"/>
<evidence type="ECO:0000313" key="1">
    <source>
        <dbReference type="EMBL" id="TPG08189.1"/>
    </source>
</evidence>
<evidence type="ECO:0000313" key="2">
    <source>
        <dbReference type="Proteomes" id="UP000319486"/>
    </source>
</evidence>
<gene>
    <name evidence="1" type="ORF">EAH88_11090</name>
</gene>
<dbReference type="Proteomes" id="UP000319486">
    <property type="component" value="Unassembled WGS sequence"/>
</dbReference>
<comment type="caution">
    <text evidence="1">The sequence shown here is derived from an EMBL/GenBank/DDBJ whole genome shotgun (WGS) entry which is preliminary data.</text>
</comment>